<reference evidence="2" key="1">
    <citation type="submission" date="2009-05" db="EMBL/GenBank/DDBJ databases">
        <title>The genome sequence of Ajellomyces capsulatus strain H143.</title>
        <authorList>
            <person name="Champion M."/>
            <person name="Cuomo C.A."/>
            <person name="Ma L.-J."/>
            <person name="Henn M.R."/>
            <person name="Sil A."/>
            <person name="Goldman B."/>
            <person name="Young S.K."/>
            <person name="Kodira C.D."/>
            <person name="Zeng Q."/>
            <person name="Koehrsen M."/>
            <person name="Alvarado L."/>
            <person name="Berlin A.M."/>
            <person name="Borenstein D."/>
            <person name="Chen Z."/>
            <person name="Engels R."/>
            <person name="Freedman E."/>
            <person name="Gellesch M."/>
            <person name="Goldberg J."/>
            <person name="Griggs A."/>
            <person name="Gujja S."/>
            <person name="Heiman D.I."/>
            <person name="Hepburn T.A."/>
            <person name="Howarth C."/>
            <person name="Jen D."/>
            <person name="Larson L."/>
            <person name="Lewis B."/>
            <person name="Mehta T."/>
            <person name="Park D."/>
            <person name="Pearson M."/>
            <person name="Roberts A."/>
            <person name="Saif S."/>
            <person name="Shea T.D."/>
            <person name="Shenoy N."/>
            <person name="Sisk P."/>
            <person name="Stolte C."/>
            <person name="Sykes S."/>
            <person name="Walk T."/>
            <person name="White J."/>
            <person name="Yandava C."/>
            <person name="Klein B."/>
            <person name="McEwen J.G."/>
            <person name="Puccia R."/>
            <person name="Goldman G.H."/>
            <person name="Felipe M.S."/>
            <person name="Nino-Vega G."/>
            <person name="San-Blas G."/>
            <person name="Taylor J.W."/>
            <person name="Mendoza L."/>
            <person name="Galagan J.E."/>
            <person name="Nusbaum C."/>
            <person name="Birren B.W."/>
        </authorList>
    </citation>
    <scope>NUCLEOTIDE SEQUENCE [LARGE SCALE GENOMIC DNA]</scope>
    <source>
        <strain evidence="2">H143</strain>
    </source>
</reference>
<sequence>MTPIDPCVDCADALESPDHHLGMLVSMEDGFRTDDTVIKIAFVMKYSTTSRSPPYKGSVARRSIRNALGPTIQLSKIDFEPWVLIPTDDDAGSIYVQEKYTRVLRGVLE</sequence>
<proteinExistence type="predicted"/>
<accession>C6H8B8</accession>
<name>C6H8B8_AJECH</name>
<evidence type="ECO:0000313" key="2">
    <source>
        <dbReference type="Proteomes" id="UP000002624"/>
    </source>
</evidence>
<dbReference type="AlphaFoldDB" id="C6H8B8"/>
<protein>
    <submittedName>
        <fullName evidence="1">Uncharacterized protein</fullName>
    </submittedName>
</protein>
<dbReference type="EMBL" id="GG692420">
    <property type="protein sequence ID" value="EER43649.1"/>
    <property type="molecule type" value="Genomic_DNA"/>
</dbReference>
<dbReference type="HOGENOM" id="CLU_2183149_0_0_1"/>
<dbReference type="Proteomes" id="UP000002624">
    <property type="component" value="Unassembled WGS sequence"/>
</dbReference>
<dbReference type="OMA" id="LIDPCVD"/>
<evidence type="ECO:0000313" key="1">
    <source>
        <dbReference type="EMBL" id="EER43649.1"/>
    </source>
</evidence>
<gene>
    <name evidence="1" type="ORF">HCDG_01679</name>
</gene>
<dbReference type="VEuPathDB" id="FungiDB:HCDG_01679"/>
<organism evidence="1 2">
    <name type="scientific">Ajellomyces capsulatus (strain H143)</name>
    <name type="common">Darling's disease fungus</name>
    <name type="synonym">Histoplasma capsulatum</name>
    <dbReference type="NCBI Taxonomy" id="544712"/>
    <lineage>
        <taxon>Eukaryota</taxon>
        <taxon>Fungi</taxon>
        <taxon>Dikarya</taxon>
        <taxon>Ascomycota</taxon>
        <taxon>Pezizomycotina</taxon>
        <taxon>Eurotiomycetes</taxon>
        <taxon>Eurotiomycetidae</taxon>
        <taxon>Onygenales</taxon>
        <taxon>Ajellomycetaceae</taxon>
        <taxon>Histoplasma</taxon>
    </lineage>
</organism>